<evidence type="ECO:0008006" key="4">
    <source>
        <dbReference type="Google" id="ProtNLM"/>
    </source>
</evidence>
<evidence type="ECO:0000256" key="1">
    <source>
        <dbReference type="SAM" id="MobiDB-lite"/>
    </source>
</evidence>
<protein>
    <recommendedName>
        <fullName evidence="4">Reverse transcriptase domain-containing protein</fullName>
    </recommendedName>
</protein>
<evidence type="ECO:0000313" key="2">
    <source>
        <dbReference type="EMBL" id="KAA6392520.1"/>
    </source>
</evidence>
<dbReference type="Gene3D" id="3.10.10.10">
    <property type="entry name" value="HIV Type 1 Reverse Transcriptase, subunit A, domain 1"/>
    <property type="match status" value="1"/>
</dbReference>
<proteinExistence type="predicted"/>
<evidence type="ECO:0000313" key="3">
    <source>
        <dbReference type="Proteomes" id="UP000324800"/>
    </source>
</evidence>
<feature type="region of interest" description="Disordered" evidence="1">
    <location>
        <begin position="149"/>
        <end position="180"/>
    </location>
</feature>
<accession>A0A5J4WCG2</accession>
<dbReference type="AlphaFoldDB" id="A0A5J4WCG2"/>
<dbReference type="Proteomes" id="UP000324800">
    <property type="component" value="Unassembled WGS sequence"/>
</dbReference>
<comment type="caution">
    <text evidence="2">The sequence shown here is derived from an EMBL/GenBank/DDBJ whole genome shotgun (WGS) entry which is preliminary data.</text>
</comment>
<dbReference type="SUPFAM" id="SSF56672">
    <property type="entry name" value="DNA/RNA polymerases"/>
    <property type="match status" value="1"/>
</dbReference>
<dbReference type="InterPro" id="IPR043502">
    <property type="entry name" value="DNA/RNA_pol_sf"/>
</dbReference>
<name>A0A5J4WCG2_9EUKA</name>
<dbReference type="EMBL" id="SNRW01002514">
    <property type="protein sequence ID" value="KAA6392520.1"/>
    <property type="molecule type" value="Genomic_DNA"/>
</dbReference>
<sequence length="302" mass="34670">REFERHNILGTQGQSHRVTKPGEVRFLSPVHVVPKKGGKWRKILESRELNKQFQMESMPLGQAIVAMIFTNTLKYEILAVRKRLKQRILANADDLLLLNLDLLMLKQKNNGYQGLHNESGMDNSGKHELNGTKSGVRISGLALENRGDALSVNDRQQEKHAQGTQTIDEQSKEQRKYPRRKTNKFNWRNLIYRQSMETIAFANKVAGSIQEQEGQLERIEQPRTSNIVTAQRSELVVQQDEQQFRGMLPKTTESNVEDSITREVNSMRQTENSQTQVFQSKGATSFPLYNSQIFDNLAQQTF</sequence>
<organism evidence="2 3">
    <name type="scientific">Streblomastix strix</name>
    <dbReference type="NCBI Taxonomy" id="222440"/>
    <lineage>
        <taxon>Eukaryota</taxon>
        <taxon>Metamonada</taxon>
        <taxon>Preaxostyla</taxon>
        <taxon>Oxymonadida</taxon>
        <taxon>Streblomastigidae</taxon>
        <taxon>Streblomastix</taxon>
    </lineage>
</organism>
<reference evidence="2 3" key="1">
    <citation type="submission" date="2019-03" db="EMBL/GenBank/DDBJ databases">
        <title>Single cell metagenomics reveals metabolic interactions within the superorganism composed of flagellate Streblomastix strix and complex community of Bacteroidetes bacteria on its surface.</title>
        <authorList>
            <person name="Treitli S.C."/>
            <person name="Kolisko M."/>
            <person name="Husnik F."/>
            <person name="Keeling P."/>
            <person name="Hampl V."/>
        </authorList>
    </citation>
    <scope>NUCLEOTIDE SEQUENCE [LARGE SCALE GENOMIC DNA]</scope>
    <source>
        <strain evidence="2">ST1C</strain>
    </source>
</reference>
<feature type="non-terminal residue" evidence="2">
    <location>
        <position position="1"/>
    </location>
</feature>
<gene>
    <name evidence="2" type="ORF">EZS28_011951</name>
</gene>